<dbReference type="Pfam" id="PF00702">
    <property type="entry name" value="Hydrolase"/>
    <property type="match status" value="1"/>
</dbReference>
<dbReference type="SFLD" id="SFLDG01129">
    <property type="entry name" value="C1.5:_HAD__Beta-PGM__Phosphata"/>
    <property type="match status" value="1"/>
</dbReference>
<sequence>MSPLLLFDLDNTLVNRNEAFQSWAERFLADRSLPPGDLGWFMTLDCGGYLDRRVLLRAAADRYGLSQRLEPLLADYRDTVTALIRCPTAHLDALREARAAGWTLGIVSNGATDQQRAKIERTGLAELVDGWIISEEVDCAKPDPRIFTLAAGRCGIDPGIDWTAEAWMVGDHAPADIAGAAVAGIRSVWLAHGRAWPETGYHPTLTAAGLPEAVSRVLASPTASPVASASASPPTTATEATAPATPVPAFARVLSPAAVAAAPVAVTVPAPVAVPVAAARDRPGHPCRHGGVQRTTVPG</sequence>
<comment type="cofactor">
    <cofactor evidence="1">
        <name>Mg(2+)</name>
        <dbReference type="ChEBI" id="CHEBI:18420"/>
    </cofactor>
</comment>
<evidence type="ECO:0000256" key="3">
    <source>
        <dbReference type="ARBA" id="ARBA00022842"/>
    </source>
</evidence>
<dbReference type="Proteomes" id="UP001592531">
    <property type="component" value="Unassembled WGS sequence"/>
</dbReference>
<dbReference type="SFLD" id="SFLDS00003">
    <property type="entry name" value="Haloacid_Dehalogenase"/>
    <property type="match status" value="1"/>
</dbReference>
<keyword evidence="6" id="KW-1185">Reference proteome</keyword>
<dbReference type="Gene3D" id="3.40.50.1000">
    <property type="entry name" value="HAD superfamily/HAD-like"/>
    <property type="match status" value="1"/>
</dbReference>
<name>A0ABV6VZP1_9ACTN</name>
<protein>
    <submittedName>
        <fullName evidence="5">HAD family hydrolase</fullName>
        <ecNumber evidence="5">3.1.3.-</ecNumber>
    </submittedName>
</protein>
<dbReference type="InterPro" id="IPR006439">
    <property type="entry name" value="HAD-SF_hydro_IA"/>
</dbReference>
<evidence type="ECO:0000256" key="1">
    <source>
        <dbReference type="ARBA" id="ARBA00001946"/>
    </source>
</evidence>
<dbReference type="EC" id="3.1.3.-" evidence="5"/>
<dbReference type="RefSeq" id="WP_380538287.1">
    <property type="nucleotide sequence ID" value="NZ_JBHFAB010000016.1"/>
</dbReference>
<evidence type="ECO:0000256" key="4">
    <source>
        <dbReference type="SAM" id="MobiDB-lite"/>
    </source>
</evidence>
<keyword evidence="2 5" id="KW-0378">Hydrolase</keyword>
<dbReference type="PANTHER" id="PTHR46470">
    <property type="entry name" value="N-ACYLNEURAMINATE-9-PHOSPHATASE"/>
    <property type="match status" value="1"/>
</dbReference>
<dbReference type="InterPro" id="IPR051400">
    <property type="entry name" value="HAD-like_hydrolase"/>
</dbReference>
<evidence type="ECO:0000313" key="6">
    <source>
        <dbReference type="Proteomes" id="UP001592531"/>
    </source>
</evidence>
<keyword evidence="3" id="KW-0460">Magnesium</keyword>
<dbReference type="GO" id="GO:0016787">
    <property type="term" value="F:hydrolase activity"/>
    <property type="evidence" value="ECO:0007669"/>
    <property type="project" value="UniProtKB-KW"/>
</dbReference>
<feature type="region of interest" description="Disordered" evidence="4">
    <location>
        <begin position="280"/>
        <end position="299"/>
    </location>
</feature>
<evidence type="ECO:0000256" key="2">
    <source>
        <dbReference type="ARBA" id="ARBA00022801"/>
    </source>
</evidence>
<gene>
    <name evidence="5" type="ORF">ACEZDE_21600</name>
</gene>
<dbReference type="SUPFAM" id="SSF56784">
    <property type="entry name" value="HAD-like"/>
    <property type="match status" value="1"/>
</dbReference>
<dbReference type="PRINTS" id="PR00413">
    <property type="entry name" value="HADHALOGNASE"/>
</dbReference>
<dbReference type="EMBL" id="JBHFAB010000016">
    <property type="protein sequence ID" value="MFC1419210.1"/>
    <property type="molecule type" value="Genomic_DNA"/>
</dbReference>
<dbReference type="InterPro" id="IPR023214">
    <property type="entry name" value="HAD_sf"/>
</dbReference>
<organism evidence="5 6">
    <name type="scientific">Streptacidiphilus cavernicola</name>
    <dbReference type="NCBI Taxonomy" id="3342716"/>
    <lineage>
        <taxon>Bacteria</taxon>
        <taxon>Bacillati</taxon>
        <taxon>Actinomycetota</taxon>
        <taxon>Actinomycetes</taxon>
        <taxon>Kitasatosporales</taxon>
        <taxon>Streptomycetaceae</taxon>
        <taxon>Streptacidiphilus</taxon>
    </lineage>
</organism>
<dbReference type="NCBIfam" id="TIGR01549">
    <property type="entry name" value="HAD-SF-IA-v1"/>
    <property type="match status" value="1"/>
</dbReference>
<proteinExistence type="predicted"/>
<reference evidence="5 6" key="1">
    <citation type="submission" date="2024-09" db="EMBL/GenBank/DDBJ databases">
        <authorList>
            <person name="Lee S.D."/>
        </authorList>
    </citation>
    <scope>NUCLEOTIDE SEQUENCE [LARGE SCALE GENOMIC DNA]</scope>
    <source>
        <strain evidence="5 6">N8-3</strain>
    </source>
</reference>
<dbReference type="InterPro" id="IPR036412">
    <property type="entry name" value="HAD-like_sf"/>
</dbReference>
<dbReference type="Gene3D" id="1.10.150.520">
    <property type="match status" value="1"/>
</dbReference>
<comment type="caution">
    <text evidence="5">The sequence shown here is derived from an EMBL/GenBank/DDBJ whole genome shotgun (WGS) entry which is preliminary data.</text>
</comment>
<accession>A0ABV6VZP1</accession>
<evidence type="ECO:0000313" key="5">
    <source>
        <dbReference type="EMBL" id="MFC1419210.1"/>
    </source>
</evidence>